<evidence type="ECO:0000313" key="2">
    <source>
        <dbReference type="Proteomes" id="UP000583127"/>
    </source>
</evidence>
<comment type="caution">
    <text evidence="1">The sequence shown here is derived from an EMBL/GenBank/DDBJ whole genome shotgun (WGS) entry which is preliminary data.</text>
</comment>
<accession>A0A7Y0A122</accession>
<gene>
    <name evidence="1" type="ORF">HHL14_27295</name>
</gene>
<dbReference type="AlphaFoldDB" id="A0A7Y0A122"/>
<proteinExistence type="predicted"/>
<reference evidence="1 2" key="1">
    <citation type="submission" date="2020-04" db="EMBL/GenBank/DDBJ databases">
        <title>Paraburkholderia sp. G-4-1-8 isolated from soil.</title>
        <authorList>
            <person name="Dahal R.H."/>
        </authorList>
    </citation>
    <scope>NUCLEOTIDE SEQUENCE [LARGE SCALE GENOMIC DNA]</scope>
    <source>
        <strain evidence="1 2">G-4-1-8</strain>
    </source>
</reference>
<keyword evidence="2" id="KW-1185">Reference proteome</keyword>
<organism evidence="1 2">
    <name type="scientific">Paraburkholderia antibiotica</name>
    <dbReference type="NCBI Taxonomy" id="2728839"/>
    <lineage>
        <taxon>Bacteria</taxon>
        <taxon>Pseudomonadati</taxon>
        <taxon>Pseudomonadota</taxon>
        <taxon>Betaproteobacteria</taxon>
        <taxon>Burkholderiales</taxon>
        <taxon>Burkholderiaceae</taxon>
        <taxon>Paraburkholderia</taxon>
    </lineage>
</organism>
<dbReference type="Proteomes" id="UP000583127">
    <property type="component" value="Unassembled WGS sequence"/>
</dbReference>
<protein>
    <submittedName>
        <fullName evidence="1">Uncharacterized protein</fullName>
    </submittedName>
</protein>
<name>A0A7Y0A122_9BURK</name>
<dbReference type="RefSeq" id="WP_169500710.1">
    <property type="nucleotide sequence ID" value="NZ_JABBFZ010000022.1"/>
</dbReference>
<sequence length="93" mass="10278">MKLDGYDVDPGDLVYDLFFGDGIVRNLTADGRAVVAFGPRAFTYNESGVGQHGKRSLYWHNPILLVPMKSETQWGLQRALNQAIAQTLRPGAN</sequence>
<evidence type="ECO:0000313" key="1">
    <source>
        <dbReference type="EMBL" id="NML34525.1"/>
    </source>
</evidence>
<dbReference type="EMBL" id="JABBFZ010000022">
    <property type="protein sequence ID" value="NML34525.1"/>
    <property type="molecule type" value="Genomic_DNA"/>
</dbReference>